<dbReference type="InterPro" id="IPR016155">
    <property type="entry name" value="Mopterin_synth/thiamin_S_b"/>
</dbReference>
<name>A0ABT1WAX4_9PROT</name>
<gene>
    <name evidence="1" type="ORF">NFI95_16510</name>
</gene>
<dbReference type="Pfam" id="PF02597">
    <property type="entry name" value="ThiS"/>
    <property type="match status" value="1"/>
</dbReference>
<sequence length="80" mass="8840">MITVELRYYAQLREQAGTGGERVSTDAETPAALYDTLRLRHGFSLPRDALKIAVNTAFCSWETRLRDGDVVVFVPPVNGG</sequence>
<dbReference type="SUPFAM" id="SSF54285">
    <property type="entry name" value="MoaD/ThiS"/>
    <property type="match status" value="1"/>
</dbReference>
<accession>A0ABT1WAX4</accession>
<protein>
    <submittedName>
        <fullName evidence="1">MoaD/ThiS family protein</fullName>
    </submittedName>
</protein>
<dbReference type="Proteomes" id="UP001524587">
    <property type="component" value="Unassembled WGS sequence"/>
</dbReference>
<dbReference type="CDD" id="cd00754">
    <property type="entry name" value="Ubl_MoaD"/>
    <property type="match status" value="1"/>
</dbReference>
<dbReference type="Gene3D" id="3.10.20.30">
    <property type="match status" value="1"/>
</dbReference>
<dbReference type="RefSeq" id="WP_422865533.1">
    <property type="nucleotide sequence ID" value="NZ_JAMSKV010000021.1"/>
</dbReference>
<keyword evidence="2" id="KW-1185">Reference proteome</keyword>
<evidence type="ECO:0000313" key="1">
    <source>
        <dbReference type="EMBL" id="MCQ8280045.1"/>
    </source>
</evidence>
<evidence type="ECO:0000313" key="2">
    <source>
        <dbReference type="Proteomes" id="UP001524587"/>
    </source>
</evidence>
<dbReference type="InterPro" id="IPR003749">
    <property type="entry name" value="ThiS/MoaD-like"/>
</dbReference>
<comment type="caution">
    <text evidence="1">The sequence shown here is derived from an EMBL/GenBank/DDBJ whole genome shotgun (WGS) entry which is preliminary data.</text>
</comment>
<dbReference type="EMBL" id="JAMSKV010000021">
    <property type="protein sequence ID" value="MCQ8280045.1"/>
    <property type="molecule type" value="Genomic_DNA"/>
</dbReference>
<reference evidence="1 2" key="1">
    <citation type="submission" date="2022-06" db="EMBL/GenBank/DDBJ databases">
        <title>Endosaccharibacter gen. nov., sp. nov., endophytic bacteria isolated from sugarcane.</title>
        <authorList>
            <person name="Pitiwittayakul N."/>
            <person name="Yukphan P."/>
            <person name="Charoenyingcharoen P."/>
            <person name="Tanasupawat S."/>
        </authorList>
    </citation>
    <scope>NUCLEOTIDE SEQUENCE [LARGE SCALE GENOMIC DNA]</scope>
    <source>
        <strain evidence="1 2">KSS8</strain>
    </source>
</reference>
<dbReference type="InterPro" id="IPR012675">
    <property type="entry name" value="Beta-grasp_dom_sf"/>
</dbReference>
<organism evidence="1 2">
    <name type="scientific">Endosaccharibacter trunci</name>
    <dbReference type="NCBI Taxonomy" id="2812733"/>
    <lineage>
        <taxon>Bacteria</taxon>
        <taxon>Pseudomonadati</taxon>
        <taxon>Pseudomonadota</taxon>
        <taxon>Alphaproteobacteria</taxon>
        <taxon>Acetobacterales</taxon>
        <taxon>Acetobacteraceae</taxon>
        <taxon>Endosaccharibacter</taxon>
    </lineage>
</organism>
<proteinExistence type="predicted"/>